<dbReference type="AlphaFoldDB" id="A0A233V540"/>
<evidence type="ECO:0000256" key="5">
    <source>
        <dbReference type="SAM" id="MobiDB-lite"/>
    </source>
</evidence>
<dbReference type="RefSeq" id="WP_094205630.1">
    <property type="nucleotide sequence ID" value="NZ_CP085957.1"/>
</dbReference>
<dbReference type="PROSITE" id="PS51781">
    <property type="entry name" value="SH3B"/>
    <property type="match status" value="1"/>
</dbReference>
<dbReference type="Gene3D" id="3.90.1720.10">
    <property type="entry name" value="endopeptidase domain like (from Nostoc punctiforme)"/>
    <property type="match status" value="1"/>
</dbReference>
<reference evidence="9" key="1">
    <citation type="submission" date="2017-04" db="EMBL/GenBank/DDBJ databases">
        <title>Finegoldia magna isolated from orthopedic joint implant-associated infections.</title>
        <authorList>
            <person name="Bjorklund S."/>
            <person name="Bruggemann H."/>
            <person name="Jensen A."/>
            <person name="Hellmark B."/>
            <person name="Soderquist B."/>
        </authorList>
    </citation>
    <scope>NUCLEOTIDE SEQUENCE [LARGE SCALE GENOMIC DNA]</scope>
    <source>
        <strain evidence="9">CCUG 54800</strain>
    </source>
</reference>
<dbReference type="InterPro" id="IPR038765">
    <property type="entry name" value="Papain-like_cys_pep_sf"/>
</dbReference>
<feature type="domain" description="NlpC/P60" evidence="7">
    <location>
        <begin position="465"/>
        <end position="590"/>
    </location>
</feature>
<dbReference type="GO" id="GO:0006508">
    <property type="term" value="P:proteolysis"/>
    <property type="evidence" value="ECO:0007669"/>
    <property type="project" value="UniProtKB-KW"/>
</dbReference>
<evidence type="ECO:0000259" key="7">
    <source>
        <dbReference type="PROSITE" id="PS51935"/>
    </source>
</evidence>
<feature type="region of interest" description="Disordered" evidence="5">
    <location>
        <begin position="106"/>
        <end position="178"/>
    </location>
</feature>
<evidence type="ECO:0000259" key="6">
    <source>
        <dbReference type="PROSITE" id="PS51781"/>
    </source>
</evidence>
<dbReference type="SUPFAM" id="SSF54001">
    <property type="entry name" value="Cysteine proteinases"/>
    <property type="match status" value="1"/>
</dbReference>
<dbReference type="PROSITE" id="PS51935">
    <property type="entry name" value="NLPC_P60"/>
    <property type="match status" value="1"/>
</dbReference>
<accession>A0A233V540</accession>
<protein>
    <submittedName>
        <fullName evidence="8">N-acetylmuramoyl-L-alanine amidase</fullName>
    </submittedName>
</protein>
<evidence type="ECO:0000256" key="2">
    <source>
        <dbReference type="ARBA" id="ARBA00022670"/>
    </source>
</evidence>
<dbReference type="InterPro" id="IPR051202">
    <property type="entry name" value="Peptidase_C40"/>
</dbReference>
<evidence type="ECO:0000256" key="3">
    <source>
        <dbReference type="ARBA" id="ARBA00022801"/>
    </source>
</evidence>
<feature type="compositionally biased region" description="Basic and acidic residues" evidence="5">
    <location>
        <begin position="106"/>
        <end position="117"/>
    </location>
</feature>
<feature type="compositionally biased region" description="Basic and acidic residues" evidence="5">
    <location>
        <begin position="129"/>
        <end position="144"/>
    </location>
</feature>
<dbReference type="SMART" id="SM00287">
    <property type="entry name" value="SH3b"/>
    <property type="match status" value="3"/>
</dbReference>
<keyword evidence="3" id="KW-0378">Hydrolase</keyword>
<dbReference type="InterPro" id="IPR003646">
    <property type="entry name" value="SH3-like_bac-type"/>
</dbReference>
<sequence length="591" mass="65098">MNKKGLGLSIGLASVIAVGTFVSPYLSSTTLIGDNNVESNKLNDSKYSVAIKSNDVLTPNAEKEEKEKALKEIRNSQVRNVLNDSTKTISNKQAEKVKEEINSDVKQVRNNKQELKTSAENNVSTYKQNSEKVDTKKDEAKKVELSTANVGKISEGNENSKSSLKKEKSEVASLTLSRNSENEEEKIYSNITKSTTGDLFVREKADKTSEAIGVLPKDTKVVVKDDGNKSWAKISYKNKEAYVSKDFLTNEKSNKKVVSEAKKQVSKNNPEVKKVKSEVKSKSTEKSVDMWVKSPVYLRSEKSISSNKLGVLEKNTKVQGVVEDGWFKTSVNGNNGFISIKYLQNTKIEEKQNDKLQISEAKNKEQVKKSNSTKFEGANYTGYVKEAVNVRDKDSMDSNVVSVLEKGTKVSGIKGKYWLKLSEGKYISVNYIQDNKVESNQTIDTEVKDSYKKESNSKVVRSNEGGSGSAVAQAAYNYLGEKYVWGSAQPGVGFDCSGLTSYLYNKVCGISLYRNSAAQSNNGYPVSKSNLKQGDLLFFSTNGSGSISHVGIYVGNGKMIHASTPSTGVIISDIDSNYYSNTFVTARRILN</sequence>
<evidence type="ECO:0000313" key="8">
    <source>
        <dbReference type="EMBL" id="OXZ27508.1"/>
    </source>
</evidence>
<name>A0A233V540_FINMA</name>
<keyword evidence="4" id="KW-0788">Thiol protease</keyword>
<evidence type="ECO:0000256" key="4">
    <source>
        <dbReference type="ARBA" id="ARBA00022807"/>
    </source>
</evidence>
<organism evidence="8 9">
    <name type="scientific">Finegoldia magna</name>
    <name type="common">Peptostreptococcus magnus</name>
    <dbReference type="NCBI Taxonomy" id="1260"/>
    <lineage>
        <taxon>Bacteria</taxon>
        <taxon>Bacillati</taxon>
        <taxon>Bacillota</taxon>
        <taxon>Tissierellia</taxon>
        <taxon>Tissierellales</taxon>
        <taxon>Peptoniphilaceae</taxon>
        <taxon>Finegoldia</taxon>
    </lineage>
</organism>
<gene>
    <name evidence="8" type="ORF">B9N49_04060</name>
</gene>
<dbReference type="PANTHER" id="PTHR47053">
    <property type="entry name" value="MUREIN DD-ENDOPEPTIDASE MEPH-RELATED"/>
    <property type="match status" value="1"/>
</dbReference>
<dbReference type="Proteomes" id="UP000215413">
    <property type="component" value="Unassembled WGS sequence"/>
</dbReference>
<evidence type="ECO:0000313" key="9">
    <source>
        <dbReference type="Proteomes" id="UP000215413"/>
    </source>
</evidence>
<dbReference type="PANTHER" id="PTHR47053:SF1">
    <property type="entry name" value="MUREIN DD-ENDOPEPTIDASE MEPH-RELATED"/>
    <property type="match status" value="1"/>
</dbReference>
<dbReference type="InterPro" id="IPR000064">
    <property type="entry name" value="NLP_P60_dom"/>
</dbReference>
<comment type="caution">
    <text evidence="8">The sequence shown here is derived from an EMBL/GenBank/DDBJ whole genome shotgun (WGS) entry which is preliminary data.</text>
</comment>
<dbReference type="EMBL" id="NDYC01000019">
    <property type="protein sequence ID" value="OXZ27508.1"/>
    <property type="molecule type" value="Genomic_DNA"/>
</dbReference>
<dbReference type="GO" id="GO:0008234">
    <property type="term" value="F:cysteine-type peptidase activity"/>
    <property type="evidence" value="ECO:0007669"/>
    <property type="project" value="UniProtKB-KW"/>
</dbReference>
<feature type="domain" description="SH3b" evidence="6">
    <location>
        <begin position="183"/>
        <end position="252"/>
    </location>
</feature>
<feature type="compositionally biased region" description="Polar residues" evidence="5">
    <location>
        <begin position="118"/>
        <end position="128"/>
    </location>
</feature>
<dbReference type="Gene3D" id="2.30.30.40">
    <property type="entry name" value="SH3 Domains"/>
    <property type="match status" value="3"/>
</dbReference>
<comment type="similarity">
    <text evidence="1">Belongs to the peptidase C40 family.</text>
</comment>
<dbReference type="Pfam" id="PF08239">
    <property type="entry name" value="SH3_3"/>
    <property type="match status" value="1"/>
</dbReference>
<proteinExistence type="inferred from homology"/>
<keyword evidence="2" id="KW-0645">Protease</keyword>
<evidence type="ECO:0000256" key="1">
    <source>
        <dbReference type="ARBA" id="ARBA00007074"/>
    </source>
</evidence>
<dbReference type="Pfam" id="PF00877">
    <property type="entry name" value="NLPC_P60"/>
    <property type="match status" value="1"/>
</dbReference>